<organism evidence="2 3">
    <name type="scientific">Streptomyces camelliae</name>
    <dbReference type="NCBI Taxonomy" id="3004093"/>
    <lineage>
        <taxon>Bacteria</taxon>
        <taxon>Bacillati</taxon>
        <taxon>Actinomycetota</taxon>
        <taxon>Actinomycetes</taxon>
        <taxon>Kitasatosporales</taxon>
        <taxon>Streptomycetaceae</taxon>
        <taxon>Streptomyces</taxon>
    </lineage>
</organism>
<feature type="region of interest" description="Disordered" evidence="1">
    <location>
        <begin position="1"/>
        <end position="37"/>
    </location>
</feature>
<protein>
    <submittedName>
        <fullName evidence="2">Uncharacterized protein</fullName>
    </submittedName>
</protein>
<evidence type="ECO:0000313" key="2">
    <source>
        <dbReference type="EMBL" id="WBO68349.1"/>
    </source>
</evidence>
<sequence length="306" mass="32517">MRDLDTRIGGLSKSSGDKDGRPAEAAGRAGRSGDAGEYACGVSQYKDGDFAAARKPMEQFVADDKNDGNTARAMKVAIAAEVAQTLPDAGKKLPTTASGGSISVTVKNDSPHVITVLYVGPVTGSFTLKACGSCTSYTLADTLLSGFKPCNDSGKDEPGLGHRRASVRLHLHGVRLHHADTGVELLTRPPFRPFVLGVERADGLDDQLRRGPGGQGLVPAALVVRHDKRYPLFRAKDGVVDTTKGMGYAMVPFGIGIDYRTVFSRVGHRTSHKPMVEQDNAPTPADPGQCLRHAAIGYRDLAALRR</sequence>
<proteinExistence type="predicted"/>
<name>A0ABY7PCM3_9ACTN</name>
<evidence type="ECO:0000313" key="3">
    <source>
        <dbReference type="Proteomes" id="UP001212326"/>
    </source>
</evidence>
<gene>
    <name evidence="2" type="ORF">O1G22_38805</name>
</gene>
<reference evidence="2 3" key="1">
    <citation type="submission" date="2022-12" db="EMBL/GenBank/DDBJ databases">
        <authorList>
            <person name="Mo P."/>
        </authorList>
    </citation>
    <scope>NUCLEOTIDE SEQUENCE [LARGE SCALE GENOMIC DNA]</scope>
    <source>
        <strain evidence="2 3">HUAS 2-6</strain>
    </source>
</reference>
<keyword evidence="3" id="KW-1185">Reference proteome</keyword>
<dbReference type="RefSeq" id="WP_270085598.1">
    <property type="nucleotide sequence ID" value="NZ_CP115300.1"/>
</dbReference>
<dbReference type="EMBL" id="CP115300">
    <property type="protein sequence ID" value="WBO68349.1"/>
    <property type="molecule type" value="Genomic_DNA"/>
</dbReference>
<evidence type="ECO:0000256" key="1">
    <source>
        <dbReference type="SAM" id="MobiDB-lite"/>
    </source>
</evidence>
<dbReference type="Proteomes" id="UP001212326">
    <property type="component" value="Chromosome"/>
</dbReference>
<accession>A0ABY7PCM3</accession>